<evidence type="ECO:0000259" key="2">
    <source>
        <dbReference type="PROSITE" id="PS51411"/>
    </source>
</evidence>
<protein>
    <submittedName>
        <fullName evidence="3 5">PSP1-domain-containing protein</fullName>
    </submittedName>
</protein>
<keyword evidence="4" id="KW-1185">Reference proteome</keyword>
<feature type="compositionally biased region" description="Polar residues" evidence="1">
    <location>
        <begin position="77"/>
        <end position="129"/>
    </location>
</feature>
<dbReference type="PROSITE" id="PS51411">
    <property type="entry name" value="PSP1_C"/>
    <property type="match status" value="1"/>
</dbReference>
<evidence type="ECO:0000256" key="1">
    <source>
        <dbReference type="SAM" id="MobiDB-lite"/>
    </source>
</evidence>
<reference evidence="5" key="3">
    <citation type="submission" date="2025-04" db="UniProtKB">
        <authorList>
            <consortium name="RefSeq"/>
        </authorList>
    </citation>
    <scope>IDENTIFICATION</scope>
    <source>
        <strain evidence="5">CBS 304.34</strain>
    </source>
</reference>
<dbReference type="OrthoDB" id="243127at2759"/>
<feature type="region of interest" description="Disordered" evidence="1">
    <location>
        <begin position="1"/>
        <end position="139"/>
    </location>
</feature>
<dbReference type="InterPro" id="IPR047767">
    <property type="entry name" value="PSP1-like"/>
</dbReference>
<dbReference type="PANTHER" id="PTHR43830:SF3">
    <property type="entry name" value="PROTEIN PSP1"/>
    <property type="match status" value="1"/>
</dbReference>
<gene>
    <name evidence="3 5" type="ORF">BDZ99DRAFT_383962</name>
</gene>
<name>A0A6A6YUQ0_9PEZI</name>
<dbReference type="AlphaFoldDB" id="A0A6A6YUQ0"/>
<reference evidence="5" key="2">
    <citation type="submission" date="2020-04" db="EMBL/GenBank/DDBJ databases">
        <authorList>
            <consortium name="NCBI Genome Project"/>
        </authorList>
    </citation>
    <scope>NUCLEOTIDE SEQUENCE</scope>
    <source>
        <strain evidence="5">CBS 304.34</strain>
    </source>
</reference>
<sequence length="748" mass="82039">MSHAYKKSTQSYPGTAGTKADKQQARRPTPDSEVLASSDEDTSEHVLTRVKSNPLTARRQSSSWLNDIQPHRKVSLSGASQTGNSQPPTPSVEQGTGQPRTGSVSFPWNAASFTSARDGLTSPTVQEQADPTIGFLLNQKPVRKAVRSLSYSVGQQDDELLIPNPSGHFAGRGPRLNSTSVRHRPSKPSLLGEAPLDSSGLPQLLEDEDDMNSGSTASEGGLKLPASHWAKPDSSAEASSNALLRQAAEQNARARHRASTTGSPPSYNRKKTAGPIRGLSLTEFDSAIEEMEDQMEELSYNRRYSENVAGLGAGLDRITTEAGIIDSPKKPHWATSLSFGDPFGTHSRRHSFADVKSHQGSKTVNKLEHTDEEEGDPMSPGSRFRYQTEQQAYTYASQYFDGTVPKGRKLNEMLISAMHPDPYEEDMPGPSNSSNPYAVPEVINRPTRRFYMVAFKCSRSDVYYLPENTGLELQQGDMVITEGDRGIDLGTVTHADVTLTDAKRYKEIASIEHFRWLMMFSRTAMNNGSLYPGPDGMLATTHQPLATALGQMTAGGTTLPQQYVGGVDMELKPRIIRRVAATHEVQVLREKEGSEAKAKRICQAKVAEHGLNMEILDAEYQLDYKKLTFYYYADAYINFNELVTDLFKVYKTRIWMSAVNPASFASAIGTSIPPPSAIGPGAIGSKDTRSNAPLRAMSSPQDFNAPLTSTPLPIGLGYTRNVQYNDEFGSCMLYPPIGLLFRRPRTNL</sequence>
<evidence type="ECO:0000313" key="3">
    <source>
        <dbReference type="EMBL" id="KAF2812501.1"/>
    </source>
</evidence>
<feature type="compositionally biased region" description="Polar residues" evidence="1">
    <location>
        <begin position="50"/>
        <end position="66"/>
    </location>
</feature>
<dbReference type="Proteomes" id="UP000504636">
    <property type="component" value="Unplaced"/>
</dbReference>
<evidence type="ECO:0000313" key="5">
    <source>
        <dbReference type="RefSeq" id="XP_033579465.1"/>
    </source>
</evidence>
<proteinExistence type="predicted"/>
<dbReference type="RefSeq" id="XP_033579465.1">
    <property type="nucleotide sequence ID" value="XM_033715356.1"/>
</dbReference>
<reference evidence="3 5" key="1">
    <citation type="journal article" date="2020" name="Stud. Mycol.">
        <title>101 Dothideomycetes genomes: a test case for predicting lifestyles and emergence of pathogens.</title>
        <authorList>
            <person name="Haridas S."/>
            <person name="Albert R."/>
            <person name="Binder M."/>
            <person name="Bloem J."/>
            <person name="Labutti K."/>
            <person name="Salamov A."/>
            <person name="Andreopoulos B."/>
            <person name="Baker S."/>
            <person name="Barry K."/>
            <person name="Bills G."/>
            <person name="Bluhm B."/>
            <person name="Cannon C."/>
            <person name="Castanera R."/>
            <person name="Culley D."/>
            <person name="Daum C."/>
            <person name="Ezra D."/>
            <person name="Gonzalez J."/>
            <person name="Henrissat B."/>
            <person name="Kuo A."/>
            <person name="Liang C."/>
            <person name="Lipzen A."/>
            <person name="Lutzoni F."/>
            <person name="Magnuson J."/>
            <person name="Mondo S."/>
            <person name="Nolan M."/>
            <person name="Ohm R."/>
            <person name="Pangilinan J."/>
            <person name="Park H.-J."/>
            <person name="Ramirez L."/>
            <person name="Alfaro M."/>
            <person name="Sun H."/>
            <person name="Tritt A."/>
            <person name="Yoshinaga Y."/>
            <person name="Zwiers L.-H."/>
            <person name="Turgeon B."/>
            <person name="Goodwin S."/>
            <person name="Spatafora J."/>
            <person name="Crous P."/>
            <person name="Grigoriev I."/>
        </authorList>
    </citation>
    <scope>NUCLEOTIDE SEQUENCE</scope>
    <source>
        <strain evidence="3 5">CBS 304.34</strain>
    </source>
</reference>
<dbReference type="PANTHER" id="PTHR43830">
    <property type="entry name" value="PROTEIN PSP1"/>
    <property type="match status" value="1"/>
</dbReference>
<feature type="domain" description="PSP1 C-terminal" evidence="2">
    <location>
        <begin position="573"/>
        <end position="659"/>
    </location>
</feature>
<dbReference type="Pfam" id="PF04468">
    <property type="entry name" value="PSP1"/>
    <property type="match status" value="1"/>
</dbReference>
<feature type="region of interest" description="Disordered" evidence="1">
    <location>
        <begin position="154"/>
        <end position="275"/>
    </location>
</feature>
<organism evidence="3">
    <name type="scientific">Mytilinidion resinicola</name>
    <dbReference type="NCBI Taxonomy" id="574789"/>
    <lineage>
        <taxon>Eukaryota</taxon>
        <taxon>Fungi</taxon>
        <taxon>Dikarya</taxon>
        <taxon>Ascomycota</taxon>
        <taxon>Pezizomycotina</taxon>
        <taxon>Dothideomycetes</taxon>
        <taxon>Pleosporomycetidae</taxon>
        <taxon>Mytilinidiales</taxon>
        <taxon>Mytilinidiaceae</taxon>
        <taxon>Mytilinidion</taxon>
    </lineage>
</organism>
<dbReference type="InterPro" id="IPR007557">
    <property type="entry name" value="PSP1_C"/>
</dbReference>
<evidence type="ECO:0000313" key="4">
    <source>
        <dbReference type="Proteomes" id="UP000504636"/>
    </source>
</evidence>
<dbReference type="GeneID" id="54456249"/>
<dbReference type="GO" id="GO:0005737">
    <property type="term" value="C:cytoplasm"/>
    <property type="evidence" value="ECO:0007669"/>
    <property type="project" value="TreeGrafter"/>
</dbReference>
<dbReference type="EMBL" id="MU003697">
    <property type="protein sequence ID" value="KAF2812501.1"/>
    <property type="molecule type" value="Genomic_DNA"/>
</dbReference>
<feature type="region of interest" description="Disordered" evidence="1">
    <location>
        <begin position="352"/>
        <end position="381"/>
    </location>
</feature>
<feature type="compositionally biased region" description="Basic and acidic residues" evidence="1">
    <location>
        <begin position="19"/>
        <end position="30"/>
    </location>
</feature>
<accession>A0A6A6YUQ0</accession>